<name>A0A7D3W1E7_ACTVE</name>
<protein>
    <submittedName>
        <fullName evidence="1">MarR family transcriptional regulator</fullName>
    </submittedName>
</protein>
<evidence type="ECO:0000313" key="1">
    <source>
        <dbReference type="EMBL" id="QKG27219.1"/>
    </source>
</evidence>
<dbReference type="EMBL" id="CP053892">
    <property type="protein sequence ID" value="QKG27219.1"/>
    <property type="molecule type" value="Genomic_DNA"/>
</dbReference>
<evidence type="ECO:0000313" key="2">
    <source>
        <dbReference type="Proteomes" id="UP000501240"/>
    </source>
</evidence>
<organism evidence="1 2">
    <name type="scientific">Actinomadura verrucosospora</name>
    <dbReference type="NCBI Taxonomy" id="46165"/>
    <lineage>
        <taxon>Bacteria</taxon>
        <taxon>Bacillati</taxon>
        <taxon>Actinomycetota</taxon>
        <taxon>Actinomycetes</taxon>
        <taxon>Streptosporangiales</taxon>
        <taxon>Thermomonosporaceae</taxon>
        <taxon>Actinomadura</taxon>
    </lineage>
</organism>
<reference evidence="1 2" key="1">
    <citation type="submission" date="2020-05" db="EMBL/GenBank/DDBJ databases">
        <title>Actinomadura verrucosospora NRRL-B18236 (PFL_A860) Genome sequencing and assembly.</title>
        <authorList>
            <person name="Samborskyy M."/>
        </authorList>
    </citation>
    <scope>NUCLEOTIDE SEQUENCE [LARGE SCALE GENOMIC DNA]</scope>
    <source>
        <strain evidence="1 2">NRRL:B18236</strain>
    </source>
</reference>
<keyword evidence="2" id="KW-1185">Reference proteome</keyword>
<accession>A0A7D3W1E7</accession>
<proteinExistence type="predicted"/>
<dbReference type="RefSeq" id="WP_173100536.1">
    <property type="nucleotide sequence ID" value="NZ_CP053892.1"/>
</dbReference>
<dbReference type="AlphaFoldDB" id="A0A7D3W1E7"/>
<gene>
    <name evidence="1" type="ORF">ACTIVE_8872</name>
</gene>
<dbReference type="Proteomes" id="UP000501240">
    <property type="component" value="Chromosome"/>
</dbReference>
<sequence length="216" mass="23214">MSPTEITAEGARAEHVVVAMAQQHDVAGLSFDNGASLLNVRTMDGAGPLLRGRFTDPLPLVWAADANVHIEYPLGARLAHTSRPGELHLSARRPWSVDVHGGTDRFDADLSGLRLSSLTFHSGLAHAHLRLGGPRGRRMIRFSSVTDLVLTRPVNVPVRVEATKGVSRLGLDDRSVDAANGFEGQTHDYNDADDRYLILLTGDVASLTITTAPELG</sequence>